<gene>
    <name evidence="2" type="ORF">IKC_06302</name>
</gene>
<evidence type="ECO:0000313" key="3">
    <source>
        <dbReference type="Proteomes" id="UP000014028"/>
    </source>
</evidence>
<accession>A0A9W5VQB0</accession>
<dbReference type="Proteomes" id="UP000014028">
    <property type="component" value="Unassembled WGS sequence"/>
</dbReference>
<feature type="coiled-coil region" evidence="1">
    <location>
        <begin position="5"/>
        <end position="60"/>
    </location>
</feature>
<evidence type="ECO:0000313" key="2">
    <source>
        <dbReference type="EMBL" id="EOQ04925.1"/>
    </source>
</evidence>
<keyword evidence="1" id="KW-0175">Coiled coil</keyword>
<dbReference type="EMBL" id="AHFK01000081">
    <property type="protein sequence ID" value="EOQ04925.1"/>
    <property type="molecule type" value="Genomic_DNA"/>
</dbReference>
<organism evidence="2 3">
    <name type="scientific">Bacillus cereus VD184</name>
    <dbReference type="NCBI Taxonomy" id="1053242"/>
    <lineage>
        <taxon>Bacteria</taxon>
        <taxon>Bacillati</taxon>
        <taxon>Bacillota</taxon>
        <taxon>Bacilli</taxon>
        <taxon>Bacillales</taxon>
        <taxon>Bacillaceae</taxon>
        <taxon>Bacillus</taxon>
        <taxon>Bacillus cereus group</taxon>
    </lineage>
</organism>
<dbReference type="AlphaFoldDB" id="A0A9W5VQB0"/>
<dbReference type="SUPFAM" id="SSF57997">
    <property type="entry name" value="Tropomyosin"/>
    <property type="match status" value="1"/>
</dbReference>
<comment type="caution">
    <text evidence="2">The sequence shown here is derived from an EMBL/GenBank/DDBJ whole genome shotgun (WGS) entry which is preliminary data.</text>
</comment>
<name>A0A9W5VQB0_BACCE</name>
<evidence type="ECO:0000256" key="1">
    <source>
        <dbReference type="SAM" id="Coils"/>
    </source>
</evidence>
<reference evidence="2 3" key="1">
    <citation type="submission" date="2012-12" db="EMBL/GenBank/DDBJ databases">
        <title>The Genome Sequence of Bacillus cereus VD184.</title>
        <authorList>
            <consortium name="The Broad Institute Genome Sequencing Platform"/>
            <consortium name="The Broad Institute Genome Sequencing Center for Infectious Disease"/>
            <person name="Feldgarden M."/>
            <person name="Van der Auwera G.A."/>
            <person name="Mahillon J."/>
            <person name="Duprez V."/>
            <person name="Timmery S."/>
            <person name="Mattelet C."/>
            <person name="Dierick K."/>
            <person name="Sun M."/>
            <person name="Yu Z."/>
            <person name="Zhu L."/>
            <person name="Hu X."/>
            <person name="Shank E.B."/>
            <person name="Swiecicka I."/>
            <person name="Hansen B.M."/>
            <person name="Andrup L."/>
            <person name="Walker B."/>
            <person name="Young S.K."/>
            <person name="Zeng Q."/>
            <person name="Gargeya S."/>
            <person name="Fitzgerald M."/>
            <person name="Haas B."/>
            <person name="Abouelleil A."/>
            <person name="Alvarado L."/>
            <person name="Arachchi H.M."/>
            <person name="Berlin A.M."/>
            <person name="Chapman S.B."/>
            <person name="Dewar J."/>
            <person name="Goldberg J."/>
            <person name="Griggs A."/>
            <person name="Gujja S."/>
            <person name="Hansen M."/>
            <person name="Howarth C."/>
            <person name="Imamovic A."/>
            <person name="Larimer J."/>
            <person name="McCowan C."/>
            <person name="Murphy C."/>
            <person name="Neiman D."/>
            <person name="Pearson M."/>
            <person name="Priest M."/>
            <person name="Roberts A."/>
            <person name="Saif S."/>
            <person name="Shea T."/>
            <person name="Sisk P."/>
            <person name="Sykes S."/>
            <person name="Wortman J."/>
            <person name="Nusbaum C."/>
            <person name="Birren B."/>
        </authorList>
    </citation>
    <scope>NUCLEOTIDE SEQUENCE [LARGE SCALE GENOMIC DNA]</scope>
    <source>
        <strain evidence="2 3">VD184</strain>
    </source>
</reference>
<dbReference type="RefSeq" id="WP_016123588.1">
    <property type="nucleotide sequence ID" value="NZ_KB976837.1"/>
</dbReference>
<sequence length="64" mass="7407">MNAGIKALEKELDVAQGKLNDYQRKLERLLERRPVVETYIQDAESEIQDLEASIFVLKNMARSE</sequence>
<proteinExistence type="predicted"/>
<protein>
    <submittedName>
        <fullName evidence="2">Uncharacterized protein</fullName>
    </submittedName>
</protein>